<evidence type="ECO:0000313" key="2">
    <source>
        <dbReference type="EnsemblPlants" id="PNT61084"/>
    </source>
</evidence>
<organism evidence="1">
    <name type="scientific">Brachypodium distachyon</name>
    <name type="common">Purple false brome</name>
    <name type="synonym">Trachynia distachya</name>
    <dbReference type="NCBI Taxonomy" id="15368"/>
    <lineage>
        <taxon>Eukaryota</taxon>
        <taxon>Viridiplantae</taxon>
        <taxon>Streptophyta</taxon>
        <taxon>Embryophyta</taxon>
        <taxon>Tracheophyta</taxon>
        <taxon>Spermatophyta</taxon>
        <taxon>Magnoliopsida</taxon>
        <taxon>Liliopsida</taxon>
        <taxon>Poales</taxon>
        <taxon>Poaceae</taxon>
        <taxon>BOP clade</taxon>
        <taxon>Pooideae</taxon>
        <taxon>Stipodae</taxon>
        <taxon>Brachypodieae</taxon>
        <taxon>Brachypodium</taxon>
    </lineage>
</organism>
<gene>
    <name evidence="1" type="ORF">BRADI_5g10132v3</name>
</gene>
<dbReference type="InParanoid" id="A0A2K2CGC8"/>
<sequence length="53" mass="6098">MMATDPPKIPRRMNSSSFSTKVRYAPHMMVFFSLSLSFGALLCPTKHFQNWCT</sequence>
<evidence type="ECO:0000313" key="1">
    <source>
        <dbReference type="EMBL" id="PNT61084.1"/>
    </source>
</evidence>
<evidence type="ECO:0000313" key="3">
    <source>
        <dbReference type="Proteomes" id="UP000008810"/>
    </source>
</evidence>
<reference evidence="1 2" key="1">
    <citation type="journal article" date="2010" name="Nature">
        <title>Genome sequencing and analysis of the model grass Brachypodium distachyon.</title>
        <authorList>
            <consortium name="International Brachypodium Initiative"/>
        </authorList>
    </citation>
    <scope>NUCLEOTIDE SEQUENCE [LARGE SCALE GENOMIC DNA]</scope>
    <source>
        <strain evidence="1 2">Bd21</strain>
    </source>
</reference>
<reference evidence="2" key="3">
    <citation type="submission" date="2018-08" db="UniProtKB">
        <authorList>
            <consortium name="EnsemblPlants"/>
        </authorList>
    </citation>
    <scope>IDENTIFICATION</scope>
    <source>
        <strain evidence="2">cv. Bd21</strain>
    </source>
</reference>
<dbReference type="Gramene" id="PNT61084">
    <property type="protein sequence ID" value="PNT61084"/>
    <property type="gene ID" value="BRADI_5g10132v3"/>
</dbReference>
<name>A0A2K2CGC8_BRADI</name>
<dbReference type="AlphaFoldDB" id="A0A2K2CGC8"/>
<proteinExistence type="predicted"/>
<dbReference type="EnsemblPlants" id="PNT61084">
    <property type="protein sequence ID" value="PNT61084"/>
    <property type="gene ID" value="BRADI_5g10132v3"/>
</dbReference>
<dbReference type="EMBL" id="CM000884">
    <property type="protein sequence ID" value="PNT61084.1"/>
    <property type="molecule type" value="Genomic_DNA"/>
</dbReference>
<keyword evidence="3" id="KW-1185">Reference proteome</keyword>
<dbReference type="Proteomes" id="UP000008810">
    <property type="component" value="Chromosome 5"/>
</dbReference>
<reference evidence="1" key="2">
    <citation type="submission" date="2017-06" db="EMBL/GenBank/DDBJ databases">
        <title>WGS assembly of Brachypodium distachyon.</title>
        <authorList>
            <consortium name="The International Brachypodium Initiative"/>
            <person name="Lucas S."/>
            <person name="Harmon-Smith M."/>
            <person name="Lail K."/>
            <person name="Tice H."/>
            <person name="Grimwood J."/>
            <person name="Bruce D."/>
            <person name="Barry K."/>
            <person name="Shu S."/>
            <person name="Lindquist E."/>
            <person name="Wang M."/>
            <person name="Pitluck S."/>
            <person name="Vogel J.P."/>
            <person name="Garvin D.F."/>
            <person name="Mockler T.C."/>
            <person name="Schmutz J."/>
            <person name="Rokhsar D."/>
            <person name="Bevan M.W."/>
        </authorList>
    </citation>
    <scope>NUCLEOTIDE SEQUENCE</scope>
    <source>
        <strain evidence="1">Bd21</strain>
    </source>
</reference>
<accession>A0A2K2CGC8</accession>
<protein>
    <submittedName>
        <fullName evidence="1 2">Uncharacterized protein</fullName>
    </submittedName>
</protein>